<evidence type="ECO:0000313" key="3">
    <source>
        <dbReference type="Proteomes" id="UP000033066"/>
    </source>
</evidence>
<proteinExistence type="predicted"/>
<reference evidence="2" key="1">
    <citation type="submission" date="2014-07" db="EMBL/GenBank/DDBJ databases">
        <title>Methanogenic archaea and the global carbon cycle.</title>
        <authorList>
            <person name="Henriksen J.R."/>
            <person name="Luke J."/>
            <person name="Reinhart S."/>
            <person name="Benedict M.N."/>
            <person name="Youngblut N.D."/>
            <person name="Metcalf M.E."/>
            <person name="Whitaker R.J."/>
            <person name="Metcalf W.W."/>
        </authorList>
    </citation>
    <scope>NUCLEOTIDE SEQUENCE [LARGE SCALE GENOMIC DNA]</scope>
    <source>
        <strain evidence="2">3</strain>
    </source>
</reference>
<organism evidence="2 3">
    <name type="scientific">Methanosarcina barkeri 3</name>
    <dbReference type="NCBI Taxonomy" id="1434107"/>
    <lineage>
        <taxon>Archaea</taxon>
        <taxon>Methanobacteriati</taxon>
        <taxon>Methanobacteriota</taxon>
        <taxon>Stenosarchaea group</taxon>
        <taxon>Methanomicrobia</taxon>
        <taxon>Methanosarcinales</taxon>
        <taxon>Methanosarcinaceae</taxon>
        <taxon>Methanosarcina</taxon>
    </lineage>
</organism>
<dbReference type="PATRIC" id="fig|1434107.4.peg.3242"/>
<keyword evidence="1" id="KW-0812">Transmembrane</keyword>
<protein>
    <submittedName>
        <fullName evidence="2">Cell shape-determining protein</fullName>
    </submittedName>
</protein>
<keyword evidence="1" id="KW-1133">Transmembrane helix</keyword>
<keyword evidence="3" id="KW-1185">Reference proteome</keyword>
<accession>A0A0E3WXL4</accession>
<dbReference type="HOGENOM" id="CLU_442612_0_0_2"/>
<dbReference type="KEGG" id="mbak:MSBR3_2552"/>
<gene>
    <name evidence="2" type="ORF">MSBR3_2552</name>
</gene>
<feature type="transmembrane region" description="Helical" evidence="1">
    <location>
        <begin position="31"/>
        <end position="49"/>
    </location>
</feature>
<dbReference type="AlphaFoldDB" id="A0A0E3WXL4"/>
<feature type="transmembrane region" description="Helical" evidence="1">
    <location>
        <begin position="94"/>
        <end position="113"/>
    </location>
</feature>
<sequence length="589" mass="65643">MLVESIIVAIIASFFVGFENKKFSLKKTLKCYGIIAIIGTVLIYVYLYLFTPAFVGVLGGYYTVAAIPILLISALYIFIGVSSNSDNIEIGIQALKIIAVLGVFIYLLATPILDNQQLHNIPQVKVYDNISQGSNFAPIDAQNMRIIDQSMAYYLGNKVIGSSEQNLGSQFEVKQNDFTIQNVNGRLYWVAPLEFRGIFKWWSAKTSPGFIMVDAEDPSTSAKLYTGYKMKYMTSSFLGDYIIRHLYSNGYQNVELKDINFEVTDKLQPRWVVSLTTPSVLNSGDVVKGVAVIDPENGDITEYSLGNAPEWVDRVMPEELARNYLSWYGKYIHGWLNSVITEKDVNVVSSGDMWLIHGNNGQAYWFAGMTSSSSKDQSLTSIALVNSRDGTVNLYRMNGWNEQAVMDAVNVTVSNFKNYHSSAPIPYDCSGRLAYVVPIAASSENGEIFQEIGIVDAITGHVSLGNTKAIAFEGYRRYLNENGYNFAITSSRAIGNITGIVNRISGIISENNLDYRLIYLNNSNIIFEIPISQYPEAALTNIGDTVNMTYEDTRDSVITVDSFNNSGIDVRISAEQQNYTRMRTNQTVY</sequence>
<name>A0A0E3WXL4_METBA</name>
<dbReference type="EMBL" id="CP009517">
    <property type="protein sequence ID" value="AKB83130.1"/>
    <property type="molecule type" value="Genomic_DNA"/>
</dbReference>
<keyword evidence="1" id="KW-0472">Membrane</keyword>
<dbReference type="Proteomes" id="UP000033066">
    <property type="component" value="Chromosome"/>
</dbReference>
<evidence type="ECO:0000256" key="1">
    <source>
        <dbReference type="SAM" id="Phobius"/>
    </source>
</evidence>
<feature type="transmembrane region" description="Helical" evidence="1">
    <location>
        <begin position="61"/>
        <end position="82"/>
    </location>
</feature>
<evidence type="ECO:0000313" key="2">
    <source>
        <dbReference type="EMBL" id="AKB83130.1"/>
    </source>
</evidence>